<gene>
    <name evidence="9" type="ORF">TBRA_LOCUS1362</name>
</gene>
<keyword evidence="4 8" id="KW-1133">Transmembrane helix</keyword>
<keyword evidence="2" id="KW-1003">Cell membrane</keyword>
<dbReference type="OrthoDB" id="7696986at2759"/>
<name>A0A6H5HYD2_9HYME</name>
<dbReference type="GO" id="GO:0005886">
    <property type="term" value="C:plasma membrane"/>
    <property type="evidence" value="ECO:0007669"/>
    <property type="project" value="UniProtKB-SubCell"/>
</dbReference>
<keyword evidence="10" id="KW-1185">Reference proteome</keyword>
<accession>A0A6H5HYD2</accession>
<reference evidence="9 10" key="1">
    <citation type="submission" date="2020-02" db="EMBL/GenBank/DDBJ databases">
        <authorList>
            <person name="Ferguson B K."/>
        </authorList>
    </citation>
    <scope>NUCLEOTIDE SEQUENCE [LARGE SCALE GENOMIC DNA]</scope>
</reference>
<evidence type="ECO:0000256" key="6">
    <source>
        <dbReference type="ARBA" id="ARBA00023170"/>
    </source>
</evidence>
<protein>
    <recommendedName>
        <fullName evidence="11">Ionotropic glutamate receptor C-terminal domain-containing protein</fullName>
    </recommendedName>
</protein>
<evidence type="ECO:0000256" key="5">
    <source>
        <dbReference type="ARBA" id="ARBA00023136"/>
    </source>
</evidence>
<keyword evidence="3 8" id="KW-0812">Transmembrane</keyword>
<keyword evidence="5 8" id="KW-0472">Membrane</keyword>
<evidence type="ECO:0000256" key="7">
    <source>
        <dbReference type="ARBA" id="ARBA00023180"/>
    </source>
</evidence>
<dbReference type="Proteomes" id="UP000479190">
    <property type="component" value="Unassembled WGS sequence"/>
</dbReference>
<feature type="transmembrane region" description="Helical" evidence="8">
    <location>
        <begin position="89"/>
        <end position="113"/>
    </location>
</feature>
<dbReference type="EMBL" id="CADCXV010000302">
    <property type="protein sequence ID" value="CAB0029321.1"/>
    <property type="molecule type" value="Genomic_DNA"/>
</dbReference>
<evidence type="ECO:0000256" key="3">
    <source>
        <dbReference type="ARBA" id="ARBA00022692"/>
    </source>
</evidence>
<evidence type="ECO:0000256" key="4">
    <source>
        <dbReference type="ARBA" id="ARBA00022989"/>
    </source>
</evidence>
<keyword evidence="7" id="KW-0325">Glycoprotein</keyword>
<organism evidence="9 10">
    <name type="scientific">Trichogramma brassicae</name>
    <dbReference type="NCBI Taxonomy" id="86971"/>
    <lineage>
        <taxon>Eukaryota</taxon>
        <taxon>Metazoa</taxon>
        <taxon>Ecdysozoa</taxon>
        <taxon>Arthropoda</taxon>
        <taxon>Hexapoda</taxon>
        <taxon>Insecta</taxon>
        <taxon>Pterygota</taxon>
        <taxon>Neoptera</taxon>
        <taxon>Endopterygota</taxon>
        <taxon>Hymenoptera</taxon>
        <taxon>Apocrita</taxon>
        <taxon>Proctotrupomorpha</taxon>
        <taxon>Chalcidoidea</taxon>
        <taxon>Trichogrammatidae</taxon>
        <taxon>Trichogramma</taxon>
    </lineage>
</organism>
<evidence type="ECO:0000256" key="8">
    <source>
        <dbReference type="SAM" id="Phobius"/>
    </source>
</evidence>
<dbReference type="PANTHER" id="PTHR42643:SF24">
    <property type="entry name" value="IONOTROPIC RECEPTOR 60A"/>
    <property type="match status" value="1"/>
</dbReference>
<evidence type="ECO:0000313" key="9">
    <source>
        <dbReference type="EMBL" id="CAB0029321.1"/>
    </source>
</evidence>
<comment type="subcellular location">
    <subcellularLocation>
        <location evidence="1">Cell membrane</location>
        <topology evidence="1">Multi-pass membrane protein</topology>
    </subcellularLocation>
</comment>
<evidence type="ECO:0008006" key="11">
    <source>
        <dbReference type="Google" id="ProtNLM"/>
    </source>
</evidence>
<sequence length="167" mass="19472">MLALHSGRMKQAKPCFWSSYRVIVMRRGSPYTPSFNRIIRAAQESGLIPKWWHRFYEDFAISQQIRNVNASSQLIEANIRRHRPENDSYWRVLFLLFAGYLLSLAVFSIELIFKHFHAKLQRRWRMSTGFDSSENRNSESNDSPLLGPQVLRIGRTALTTVSCGDSY</sequence>
<evidence type="ECO:0000256" key="1">
    <source>
        <dbReference type="ARBA" id="ARBA00004651"/>
    </source>
</evidence>
<evidence type="ECO:0000313" key="10">
    <source>
        <dbReference type="Proteomes" id="UP000479190"/>
    </source>
</evidence>
<dbReference type="PANTHER" id="PTHR42643">
    <property type="entry name" value="IONOTROPIC RECEPTOR 20A-RELATED"/>
    <property type="match status" value="1"/>
</dbReference>
<dbReference type="AlphaFoldDB" id="A0A6H5HYD2"/>
<keyword evidence="6" id="KW-0675">Receptor</keyword>
<evidence type="ECO:0000256" key="2">
    <source>
        <dbReference type="ARBA" id="ARBA00022475"/>
    </source>
</evidence>
<proteinExistence type="predicted"/>
<dbReference type="InterPro" id="IPR052192">
    <property type="entry name" value="Insect_Ionotropic_Sensory_Rcpt"/>
</dbReference>